<dbReference type="SUPFAM" id="SSF49785">
    <property type="entry name" value="Galactose-binding domain-like"/>
    <property type="match status" value="1"/>
</dbReference>
<evidence type="ECO:0000256" key="3">
    <source>
        <dbReference type="ARBA" id="ARBA00022801"/>
    </source>
</evidence>
<dbReference type="KEGG" id="sna:Snas_5127"/>
<organism evidence="6 7">
    <name type="scientific">Stackebrandtia nassauensis (strain DSM 44728 / CIP 108903 / NRRL B-16338 / NBRC 102104 / LLR-40K-21)</name>
    <dbReference type="NCBI Taxonomy" id="446470"/>
    <lineage>
        <taxon>Bacteria</taxon>
        <taxon>Bacillati</taxon>
        <taxon>Actinomycetota</taxon>
        <taxon>Actinomycetes</taxon>
        <taxon>Glycomycetales</taxon>
        <taxon>Glycomycetaceae</taxon>
        <taxon>Stackebrandtia</taxon>
    </lineage>
</organism>
<dbReference type="InterPro" id="IPR044925">
    <property type="entry name" value="His-Me_finger_sf"/>
</dbReference>
<dbReference type="InterPro" id="IPR002884">
    <property type="entry name" value="P_dom"/>
</dbReference>
<dbReference type="Pfam" id="PF04231">
    <property type="entry name" value="Endonuclease_1"/>
    <property type="match status" value="1"/>
</dbReference>
<evidence type="ECO:0000256" key="2">
    <source>
        <dbReference type="ARBA" id="ARBA00022722"/>
    </source>
</evidence>
<gene>
    <name evidence="6" type="ordered locus">Snas_5127</name>
</gene>
<accession>D3QAW6</accession>
<keyword evidence="3" id="KW-0378">Hydrolase</keyword>
<evidence type="ECO:0000313" key="6">
    <source>
        <dbReference type="EMBL" id="ADD44762.1"/>
    </source>
</evidence>
<keyword evidence="1" id="KW-0645">Protease</keyword>
<dbReference type="Proteomes" id="UP000000844">
    <property type="component" value="Chromosome"/>
</dbReference>
<dbReference type="eggNOG" id="COG2356">
    <property type="taxonomic scope" value="Bacteria"/>
</dbReference>
<evidence type="ECO:0000256" key="1">
    <source>
        <dbReference type="ARBA" id="ARBA00022670"/>
    </source>
</evidence>
<evidence type="ECO:0000259" key="5">
    <source>
        <dbReference type="PROSITE" id="PS51829"/>
    </source>
</evidence>
<keyword evidence="2" id="KW-0540">Nuclease</keyword>
<dbReference type="PANTHER" id="PTHR33607:SF2">
    <property type="entry name" value="ENDONUCLEASE-1"/>
    <property type="match status" value="1"/>
</dbReference>
<sequence>MRPTLRPALLTAALLTGSYLLLAAPASAHEPTAIPDGYYDAVDGLTGEALKSGLNDIISGNDQLSYSEAKEALKETDADPSDPSKVVLIYNGTSVPASSSDWNREHVWAKSHGDFGTTIGPGTDIHHLRPANPVVNSTRNNLDFDNGGKEVTQAPGNFYDSDSFEPRDADKGDVARMILYMAVRYEGEDAFANLEPNDKVENNSAPFHGRLSVLKEWSAQDPPSTFEKNRNEVIYSKYQHNRNPFIDHPEWVNTIWGGTPTDPPTCDPATNANPVTLRDNAIVTSDITVSGCTGNASTTSQTTVDITHPNRGELSIYLYAPDGTYYVLKRTGDSGADLKHTYTVDLDTEPANGTWRLSVKDYATGNTGTINSWTLNLG</sequence>
<reference evidence="6 7" key="1">
    <citation type="journal article" date="2009" name="Stand. Genomic Sci.">
        <title>Complete genome sequence of Stackebrandtia nassauensis type strain (LLR-40K-21).</title>
        <authorList>
            <person name="Munk C."/>
            <person name="Lapidus A."/>
            <person name="Copeland A."/>
            <person name="Jando M."/>
            <person name="Mayilraj S."/>
            <person name="Glavina Del Rio T."/>
            <person name="Nolan M."/>
            <person name="Chen F."/>
            <person name="Lucas S."/>
            <person name="Tice H."/>
            <person name="Cheng J.F."/>
            <person name="Han C."/>
            <person name="Detter J.C."/>
            <person name="Bruce D."/>
            <person name="Goodwin L."/>
            <person name="Chain P."/>
            <person name="Pitluck S."/>
            <person name="Goker M."/>
            <person name="Ovchinikova G."/>
            <person name="Pati A."/>
            <person name="Ivanova N."/>
            <person name="Mavromatis K."/>
            <person name="Chen A."/>
            <person name="Palaniappan K."/>
            <person name="Land M."/>
            <person name="Hauser L."/>
            <person name="Chang Y.J."/>
            <person name="Jeffries C.D."/>
            <person name="Bristow J."/>
            <person name="Eisen J.A."/>
            <person name="Markowitz V."/>
            <person name="Hugenholtz P."/>
            <person name="Kyrpides N.C."/>
            <person name="Klenk H.P."/>
        </authorList>
    </citation>
    <scope>NUCLEOTIDE SEQUENCE [LARGE SCALE GENOMIC DNA]</scope>
    <source>
        <strain evidence="7">DSM 44728 / CIP 108903 / NRRL B-16338 / NBRC 102104 / LLR-40K-21</strain>
    </source>
</reference>
<dbReference type="SUPFAM" id="SSF54060">
    <property type="entry name" value="His-Me finger endonucleases"/>
    <property type="match status" value="1"/>
</dbReference>
<protein>
    <submittedName>
        <fullName evidence="6">Endonuclease I</fullName>
    </submittedName>
</protein>
<dbReference type="PROSITE" id="PS51829">
    <property type="entry name" value="P_HOMO_B"/>
    <property type="match status" value="1"/>
</dbReference>
<evidence type="ECO:0000256" key="4">
    <source>
        <dbReference type="SAM" id="SignalP"/>
    </source>
</evidence>
<proteinExistence type="predicted"/>
<feature type="signal peptide" evidence="4">
    <location>
        <begin position="1"/>
        <end position="28"/>
    </location>
</feature>
<dbReference type="GO" id="GO:0004519">
    <property type="term" value="F:endonuclease activity"/>
    <property type="evidence" value="ECO:0007669"/>
    <property type="project" value="UniProtKB-KW"/>
</dbReference>
<feature type="chain" id="PRO_5003049017" evidence="4">
    <location>
        <begin position="29"/>
        <end position="378"/>
    </location>
</feature>
<dbReference type="OrthoDB" id="9800417at2"/>
<dbReference type="HOGENOM" id="CLU_731398_0_0_11"/>
<evidence type="ECO:0000313" key="7">
    <source>
        <dbReference type="Proteomes" id="UP000000844"/>
    </source>
</evidence>
<keyword evidence="7" id="KW-1185">Reference proteome</keyword>
<feature type="domain" description="P/Homo B" evidence="5">
    <location>
        <begin position="261"/>
        <end position="378"/>
    </location>
</feature>
<dbReference type="GO" id="GO:0004252">
    <property type="term" value="F:serine-type endopeptidase activity"/>
    <property type="evidence" value="ECO:0007669"/>
    <property type="project" value="InterPro"/>
</dbReference>
<dbReference type="AlphaFoldDB" id="D3QAW6"/>
<dbReference type="Gene3D" id="2.60.120.260">
    <property type="entry name" value="Galactose-binding domain-like"/>
    <property type="match status" value="1"/>
</dbReference>
<keyword evidence="4" id="KW-0732">Signal</keyword>
<dbReference type="STRING" id="446470.Snas_5127"/>
<dbReference type="eggNOG" id="COG4935">
    <property type="taxonomic scope" value="Bacteria"/>
</dbReference>
<dbReference type="PANTHER" id="PTHR33607">
    <property type="entry name" value="ENDONUCLEASE-1"/>
    <property type="match status" value="1"/>
</dbReference>
<dbReference type="InterPro" id="IPR007346">
    <property type="entry name" value="Endonuclease-I"/>
</dbReference>
<keyword evidence="6" id="KW-0255">Endonuclease</keyword>
<dbReference type="GO" id="GO:0006508">
    <property type="term" value="P:proteolysis"/>
    <property type="evidence" value="ECO:0007669"/>
    <property type="project" value="UniProtKB-KW"/>
</dbReference>
<dbReference type="Pfam" id="PF01483">
    <property type="entry name" value="P_proprotein"/>
    <property type="match status" value="1"/>
</dbReference>
<name>D3QAW6_STANL</name>
<dbReference type="EMBL" id="CP001778">
    <property type="protein sequence ID" value="ADD44762.1"/>
    <property type="molecule type" value="Genomic_DNA"/>
</dbReference>
<dbReference type="InterPro" id="IPR008979">
    <property type="entry name" value="Galactose-bd-like_sf"/>
</dbReference>